<dbReference type="GO" id="GO:0046982">
    <property type="term" value="F:protein heterodimerization activity"/>
    <property type="evidence" value="ECO:0007669"/>
    <property type="project" value="InterPro"/>
</dbReference>
<comment type="similarity">
    <text evidence="2">Belongs to the TADA1 family.</text>
</comment>
<dbReference type="EMBL" id="JAXCGZ010011344">
    <property type="protein sequence ID" value="KAK7075212.1"/>
    <property type="molecule type" value="Genomic_DNA"/>
</dbReference>
<dbReference type="PANTHER" id="PTHR21277">
    <property type="entry name" value="TRANSCRIPTIONAL ADAPTER 1"/>
    <property type="match status" value="1"/>
</dbReference>
<keyword evidence="8" id="KW-1185">Reference proteome</keyword>
<comment type="caution">
    <text evidence="7">The sequence shown here is derived from an EMBL/GenBank/DDBJ whole genome shotgun (WGS) entry which is preliminary data.</text>
</comment>
<protein>
    <recommendedName>
        <fullName evidence="9">Transcriptional adapter 1</fullName>
    </recommendedName>
</protein>
<dbReference type="GO" id="GO:0005634">
    <property type="term" value="C:nucleus"/>
    <property type="evidence" value="ECO:0007669"/>
    <property type="project" value="UniProtKB-SubCell"/>
</dbReference>
<feature type="region of interest" description="Disordered" evidence="6">
    <location>
        <begin position="83"/>
        <end position="106"/>
    </location>
</feature>
<dbReference type="AlphaFoldDB" id="A0AAN8X2A6"/>
<proteinExistence type="inferred from homology"/>
<evidence type="ECO:0000313" key="7">
    <source>
        <dbReference type="EMBL" id="KAK7075212.1"/>
    </source>
</evidence>
<dbReference type="GO" id="GO:0000124">
    <property type="term" value="C:SAGA complex"/>
    <property type="evidence" value="ECO:0007669"/>
    <property type="project" value="TreeGrafter"/>
</dbReference>
<gene>
    <name evidence="7" type="ORF">SK128_020051</name>
</gene>
<dbReference type="CDD" id="cd22934">
    <property type="entry name" value="HFD_TADA1"/>
    <property type="match status" value="1"/>
</dbReference>
<evidence type="ECO:0000256" key="3">
    <source>
        <dbReference type="ARBA" id="ARBA00023015"/>
    </source>
</evidence>
<evidence type="ECO:0000256" key="2">
    <source>
        <dbReference type="ARBA" id="ARBA00010314"/>
    </source>
</evidence>
<keyword evidence="5" id="KW-0539">Nucleus</keyword>
<evidence type="ECO:0008006" key="9">
    <source>
        <dbReference type="Google" id="ProtNLM"/>
    </source>
</evidence>
<dbReference type="PANTHER" id="PTHR21277:SF5">
    <property type="entry name" value="TRANSCRIPTIONAL ADAPTER 1"/>
    <property type="match status" value="1"/>
</dbReference>
<evidence type="ECO:0000256" key="5">
    <source>
        <dbReference type="ARBA" id="ARBA00023242"/>
    </source>
</evidence>
<organism evidence="7 8">
    <name type="scientific">Halocaridina rubra</name>
    <name type="common">Hawaiian red shrimp</name>
    <dbReference type="NCBI Taxonomy" id="373956"/>
    <lineage>
        <taxon>Eukaryota</taxon>
        <taxon>Metazoa</taxon>
        <taxon>Ecdysozoa</taxon>
        <taxon>Arthropoda</taxon>
        <taxon>Crustacea</taxon>
        <taxon>Multicrustacea</taxon>
        <taxon>Malacostraca</taxon>
        <taxon>Eumalacostraca</taxon>
        <taxon>Eucarida</taxon>
        <taxon>Decapoda</taxon>
        <taxon>Pleocyemata</taxon>
        <taxon>Caridea</taxon>
        <taxon>Atyoidea</taxon>
        <taxon>Atyidae</taxon>
        <taxon>Halocaridina</taxon>
    </lineage>
</organism>
<keyword evidence="3" id="KW-0805">Transcription regulation</keyword>
<dbReference type="GO" id="GO:0003713">
    <property type="term" value="F:transcription coactivator activity"/>
    <property type="evidence" value="ECO:0007669"/>
    <property type="project" value="TreeGrafter"/>
</dbReference>
<evidence type="ECO:0000256" key="4">
    <source>
        <dbReference type="ARBA" id="ARBA00023163"/>
    </source>
</evidence>
<dbReference type="Gene3D" id="1.10.20.10">
    <property type="entry name" value="Histone, subunit A"/>
    <property type="match status" value="1"/>
</dbReference>
<name>A0AAN8X2A6_HALRR</name>
<keyword evidence="4" id="KW-0804">Transcription</keyword>
<dbReference type="Pfam" id="PF12767">
    <property type="entry name" value="SAGA-Tad1"/>
    <property type="match status" value="1"/>
</dbReference>
<evidence type="ECO:0000256" key="1">
    <source>
        <dbReference type="ARBA" id="ARBA00004123"/>
    </source>
</evidence>
<evidence type="ECO:0000313" key="8">
    <source>
        <dbReference type="Proteomes" id="UP001381693"/>
    </source>
</evidence>
<dbReference type="Proteomes" id="UP001381693">
    <property type="component" value="Unassembled WGS sequence"/>
</dbReference>
<comment type="subcellular location">
    <subcellularLocation>
        <location evidence="1">Nucleus</location>
    </subcellularLocation>
</comment>
<feature type="compositionally biased region" description="Basic and acidic residues" evidence="6">
    <location>
        <begin position="97"/>
        <end position="106"/>
    </location>
</feature>
<accession>A0AAN8X2A6</accession>
<reference evidence="7 8" key="1">
    <citation type="submission" date="2023-11" db="EMBL/GenBank/DDBJ databases">
        <title>Halocaridina rubra genome assembly.</title>
        <authorList>
            <person name="Smith C."/>
        </authorList>
    </citation>
    <scope>NUCLEOTIDE SEQUENCE [LARGE SCALE GENOMIC DNA]</scope>
    <source>
        <strain evidence="7">EP-1</strain>
        <tissue evidence="7">Whole</tissue>
    </source>
</reference>
<dbReference type="GO" id="GO:0006357">
    <property type="term" value="P:regulation of transcription by RNA polymerase II"/>
    <property type="evidence" value="ECO:0007669"/>
    <property type="project" value="TreeGrafter"/>
</dbReference>
<dbReference type="InterPro" id="IPR024738">
    <property type="entry name" value="Hfi1/Tada1"/>
</dbReference>
<dbReference type="InterPro" id="IPR009072">
    <property type="entry name" value="Histone-fold"/>
</dbReference>
<sequence length="385" mass="42696">MVSMSSSTDHLNMTRKRLVEALGPDKKHKYFHQMKQWFRMRVTKEEFDKSARELLALDSVHLHNEFLLAILSKCQLYTSTSSAASSNSSTVSTSTRPDSHHRYDDQQRIDAATVNAVARDHGSSTSIYAAQANDRKKLKPKKKNKVSRFIHDGNFEAVNVHDIALTATLREPQVISDAGAGYLSRTLCLLDTGPLKGRLLLAAWDHGITQVADNVANMLQEATQQCLKNIIMAVVSRRRGYRMREGKFIHSLGTTPPNPWLRNSGALNDWTAESLGLPMGEGGEAGDRPMWPTVDSADQNAAHLASCAPLDGPLPPITCSDLFETLQMRKSVVPCHSVYSLGMEKISSRLWHPSWGEVEQEAIAAQESLLRDTLKEQRLAANPVS</sequence>
<feature type="compositionally biased region" description="Low complexity" evidence="6">
    <location>
        <begin position="83"/>
        <end position="95"/>
    </location>
</feature>
<evidence type="ECO:0000256" key="6">
    <source>
        <dbReference type="SAM" id="MobiDB-lite"/>
    </source>
</evidence>